<proteinExistence type="predicted"/>
<protein>
    <submittedName>
        <fullName evidence="1">Uncharacterized protein</fullName>
    </submittedName>
</protein>
<accession>A0ACC0B252</accession>
<evidence type="ECO:0000313" key="1">
    <source>
        <dbReference type="EMBL" id="KAI5666711.1"/>
    </source>
</evidence>
<keyword evidence="2" id="KW-1185">Reference proteome</keyword>
<dbReference type="EMBL" id="CM044704">
    <property type="protein sequence ID" value="KAI5666711.1"/>
    <property type="molecule type" value="Genomic_DNA"/>
</dbReference>
<dbReference type="Proteomes" id="UP001060085">
    <property type="component" value="Linkage Group LG04"/>
</dbReference>
<gene>
    <name evidence="1" type="ORF">M9H77_16564</name>
</gene>
<evidence type="ECO:0000313" key="2">
    <source>
        <dbReference type="Proteomes" id="UP001060085"/>
    </source>
</evidence>
<sequence length="165" mass="18483">MVNPEVPAFPRVLPSKRVGTKQQILKVIAKKARLLEPDSILSYTIICGHKALDSTEGGLILIVAVKIGPDDIDTDTDPSKRDQESYSMELLLVHKGRKEIDKKRLTTLGTLARIKEFTTRKHTYPSEEKPRPIVKNLDLFFPGLSLYATPPLLEKVKQIPVASQE</sequence>
<organism evidence="1 2">
    <name type="scientific">Catharanthus roseus</name>
    <name type="common">Madagascar periwinkle</name>
    <name type="synonym">Vinca rosea</name>
    <dbReference type="NCBI Taxonomy" id="4058"/>
    <lineage>
        <taxon>Eukaryota</taxon>
        <taxon>Viridiplantae</taxon>
        <taxon>Streptophyta</taxon>
        <taxon>Embryophyta</taxon>
        <taxon>Tracheophyta</taxon>
        <taxon>Spermatophyta</taxon>
        <taxon>Magnoliopsida</taxon>
        <taxon>eudicotyledons</taxon>
        <taxon>Gunneridae</taxon>
        <taxon>Pentapetalae</taxon>
        <taxon>asterids</taxon>
        <taxon>lamiids</taxon>
        <taxon>Gentianales</taxon>
        <taxon>Apocynaceae</taxon>
        <taxon>Rauvolfioideae</taxon>
        <taxon>Vinceae</taxon>
        <taxon>Catharanthinae</taxon>
        <taxon>Catharanthus</taxon>
    </lineage>
</organism>
<comment type="caution">
    <text evidence="1">The sequence shown here is derived from an EMBL/GenBank/DDBJ whole genome shotgun (WGS) entry which is preliminary data.</text>
</comment>
<name>A0ACC0B252_CATRO</name>
<reference evidence="2" key="1">
    <citation type="journal article" date="2023" name="Nat. Plants">
        <title>Single-cell RNA sequencing provides a high-resolution roadmap for understanding the multicellular compartmentation of specialized metabolism.</title>
        <authorList>
            <person name="Sun S."/>
            <person name="Shen X."/>
            <person name="Li Y."/>
            <person name="Li Y."/>
            <person name="Wang S."/>
            <person name="Li R."/>
            <person name="Zhang H."/>
            <person name="Shen G."/>
            <person name="Guo B."/>
            <person name="Wei J."/>
            <person name="Xu J."/>
            <person name="St-Pierre B."/>
            <person name="Chen S."/>
            <person name="Sun C."/>
        </authorList>
    </citation>
    <scope>NUCLEOTIDE SEQUENCE [LARGE SCALE GENOMIC DNA]</scope>
</reference>